<dbReference type="AlphaFoldDB" id="A0A9P1E298"/>
<organism evidence="2 3">
    <name type="scientific">Cuscuta europaea</name>
    <name type="common">European dodder</name>
    <dbReference type="NCBI Taxonomy" id="41803"/>
    <lineage>
        <taxon>Eukaryota</taxon>
        <taxon>Viridiplantae</taxon>
        <taxon>Streptophyta</taxon>
        <taxon>Embryophyta</taxon>
        <taxon>Tracheophyta</taxon>
        <taxon>Spermatophyta</taxon>
        <taxon>Magnoliopsida</taxon>
        <taxon>eudicotyledons</taxon>
        <taxon>Gunneridae</taxon>
        <taxon>Pentapetalae</taxon>
        <taxon>asterids</taxon>
        <taxon>lamiids</taxon>
        <taxon>Solanales</taxon>
        <taxon>Convolvulaceae</taxon>
        <taxon>Cuscuteae</taxon>
        <taxon>Cuscuta</taxon>
        <taxon>Cuscuta subgen. Cuscuta</taxon>
    </lineage>
</organism>
<keyword evidence="3" id="KW-1185">Reference proteome</keyword>
<dbReference type="Pfam" id="PF09786">
    <property type="entry name" value="CytochromB561_N"/>
    <property type="match status" value="1"/>
</dbReference>
<dbReference type="PANTHER" id="PTHR21780">
    <property type="entry name" value="TRANSMEMBRANE PROTEIN 209"/>
    <property type="match status" value="1"/>
</dbReference>
<dbReference type="Proteomes" id="UP001152484">
    <property type="component" value="Unassembled WGS sequence"/>
</dbReference>
<comment type="caution">
    <text evidence="2">The sequence shown here is derived from an EMBL/GenBank/DDBJ whole genome shotgun (WGS) entry which is preliminary data.</text>
</comment>
<dbReference type="EMBL" id="CAMAPE010000008">
    <property type="protein sequence ID" value="CAH9072975.1"/>
    <property type="molecule type" value="Genomic_DNA"/>
</dbReference>
<dbReference type="OrthoDB" id="509821at2759"/>
<evidence type="ECO:0000256" key="1">
    <source>
        <dbReference type="SAM" id="MobiDB-lite"/>
    </source>
</evidence>
<dbReference type="GO" id="GO:0016020">
    <property type="term" value="C:membrane"/>
    <property type="evidence" value="ECO:0007669"/>
    <property type="project" value="TreeGrafter"/>
</dbReference>
<dbReference type="PANTHER" id="PTHR21780:SF0">
    <property type="entry name" value="TRANSMEMBRANE PROTEIN 209"/>
    <property type="match status" value="1"/>
</dbReference>
<accession>A0A9P1E298</accession>
<name>A0A9P1E298_CUSEU</name>
<evidence type="ECO:0000313" key="2">
    <source>
        <dbReference type="EMBL" id="CAH9072975.1"/>
    </source>
</evidence>
<proteinExistence type="predicted"/>
<feature type="compositionally biased region" description="Polar residues" evidence="1">
    <location>
        <begin position="20"/>
        <end position="55"/>
    </location>
</feature>
<feature type="region of interest" description="Disordered" evidence="1">
    <location>
        <begin position="19"/>
        <end position="83"/>
    </location>
</feature>
<dbReference type="InterPro" id="IPR019176">
    <property type="entry name" value="Cytochrome_B561-rel"/>
</dbReference>
<sequence>MMTEEAFEKFLADVDDKISESASKLSTPPPTISSFGVVSPSNIPTSANASGTPRSTPLRPVRMSPGSQKFTTPPKKGESDLPLPMSMEESVEAFEHLGIYPQIELWRDHLRQWFSKMLLNPLLDKIDTSHFKVMQAAAKLGITITVSQVGSETSRTGSTTASASAMSNEWQPSFTLDEDGLLHQLRANLVQTLDSYMLKLSSGNLQQSPEQSTLIPAVQECINAITEHQRLLTLIKGEWGKGLLTQNTVRAGYTVRRIRDLAEGSCVKKYEYLGEIYDNSKKWMSDVPTDSHLLLYLFCAFLEHPKWMLHVDPTSYAGSQSSKNPLFVGILPPKERFPEKYIAVVSGVPSVLHIGACILAVGKQSPPVFALFWDKKPQFSLQGRTAVWDSILILCYRIKVGYGGIVRGLHLGSSALDILAILDAKPED</sequence>
<gene>
    <name evidence="2" type="ORF">CEURO_LOCUS4597</name>
</gene>
<evidence type="ECO:0000313" key="3">
    <source>
        <dbReference type="Proteomes" id="UP001152484"/>
    </source>
</evidence>
<reference evidence="2" key="1">
    <citation type="submission" date="2022-07" db="EMBL/GenBank/DDBJ databases">
        <authorList>
            <person name="Macas J."/>
            <person name="Novak P."/>
            <person name="Neumann P."/>
        </authorList>
    </citation>
    <scope>NUCLEOTIDE SEQUENCE</scope>
</reference>
<protein>
    <submittedName>
        <fullName evidence="2">Uncharacterized protein</fullName>
    </submittedName>
</protein>